<name>A0ABS5RI41_9MYCO</name>
<feature type="signal peptide" evidence="1">
    <location>
        <begin position="1"/>
        <end position="26"/>
    </location>
</feature>
<accession>A0ABS5RI41</accession>
<gene>
    <name evidence="2" type="ORF">KIH27_10255</name>
</gene>
<sequence length="114" mass="11922">MQKLARVAAVLYGLPLSLVLAVPAHADGDAISGYIGGHGGEVCDYMTAQHNLAGVRDAVDHILATSELPQDQTGRLLAGSVTTFCPQDGDLVEEFIWYMQHRQSGGGVGAIAGM</sequence>
<reference evidence="2 3" key="1">
    <citation type="submission" date="2021-05" db="EMBL/GenBank/DDBJ databases">
        <title>Mycobacterium acidophilum sp. nov., an extremely acid-tolerant member of the genus Mycobacterium.</title>
        <authorList>
            <person name="Xia J."/>
        </authorList>
    </citation>
    <scope>NUCLEOTIDE SEQUENCE [LARGE SCALE GENOMIC DNA]</scope>
    <source>
        <strain evidence="2 3">M1</strain>
    </source>
</reference>
<organism evidence="2 3">
    <name type="scientific">Mycolicibacter acidiphilus</name>
    <dbReference type="NCBI Taxonomy" id="2835306"/>
    <lineage>
        <taxon>Bacteria</taxon>
        <taxon>Bacillati</taxon>
        <taxon>Actinomycetota</taxon>
        <taxon>Actinomycetes</taxon>
        <taxon>Mycobacteriales</taxon>
        <taxon>Mycobacteriaceae</taxon>
        <taxon>Mycolicibacter</taxon>
    </lineage>
</organism>
<evidence type="ECO:0008006" key="4">
    <source>
        <dbReference type="Google" id="ProtNLM"/>
    </source>
</evidence>
<keyword evidence="1" id="KW-0732">Signal</keyword>
<evidence type="ECO:0000313" key="2">
    <source>
        <dbReference type="EMBL" id="MBS9533965.1"/>
    </source>
</evidence>
<protein>
    <recommendedName>
        <fullName evidence="4">DUF732 domain-containing protein</fullName>
    </recommendedName>
</protein>
<keyword evidence="3" id="KW-1185">Reference proteome</keyword>
<evidence type="ECO:0000313" key="3">
    <source>
        <dbReference type="Proteomes" id="UP001519535"/>
    </source>
</evidence>
<evidence type="ECO:0000256" key="1">
    <source>
        <dbReference type="SAM" id="SignalP"/>
    </source>
</evidence>
<proteinExistence type="predicted"/>
<comment type="caution">
    <text evidence="2">The sequence shown here is derived from an EMBL/GenBank/DDBJ whole genome shotgun (WGS) entry which is preliminary data.</text>
</comment>
<feature type="chain" id="PRO_5045561431" description="DUF732 domain-containing protein" evidence="1">
    <location>
        <begin position="27"/>
        <end position="114"/>
    </location>
</feature>
<dbReference type="Proteomes" id="UP001519535">
    <property type="component" value="Unassembled WGS sequence"/>
</dbReference>
<dbReference type="EMBL" id="JAHCLR010000016">
    <property type="protein sequence ID" value="MBS9533965.1"/>
    <property type="molecule type" value="Genomic_DNA"/>
</dbReference>